<proteinExistence type="predicted"/>
<comment type="caution">
    <text evidence="2">The sequence shown here is derived from an EMBL/GenBank/DDBJ whole genome shotgun (WGS) entry which is preliminary data.</text>
</comment>
<feature type="compositionally biased region" description="Polar residues" evidence="1">
    <location>
        <begin position="58"/>
        <end position="69"/>
    </location>
</feature>
<gene>
    <name evidence="2" type="ORF">QCA50_016127</name>
</gene>
<reference evidence="2 3" key="1">
    <citation type="submission" date="2022-09" db="EMBL/GenBank/DDBJ databases">
        <authorList>
            <person name="Palmer J.M."/>
        </authorList>
    </citation>
    <scope>NUCLEOTIDE SEQUENCE [LARGE SCALE GENOMIC DNA]</scope>
    <source>
        <strain evidence="2 3">DSM 7382</strain>
    </source>
</reference>
<keyword evidence="3" id="KW-1185">Reference proteome</keyword>
<sequence>MPGAFKPNIGSVHPSQRGRGRSLKVVPTRLPSVVSRRGGIRGGRIAQPAPLSRKRTRSPSPVASGSTLQKRQRVASESPHNSPVSQSSDGHPSFPPSDISPSPFHQDNPPPDDYDDLYAEPPLDPSSPMELYYPESPTHAITPRPSCSPSVDYERECGPEGLNNSPNTHDKQDLPVPPMARPALQPIDNPLDPRPATSPPPDPDSPLVSISDLPKRQMRDTPLQQFISSHRLWIVRVILKLVTFLHAQYHVPIRACNLILATTRLIFLAKGLLDRNNSDDFMPTTAATAFKYLELLQDRFHILPACSKCHALFKPSAPENTTCPTCNIPVFQPSDPTVWERLATLGRKAPPRKPSLTVPYTPLSSLLQDFFSDPNMIEAVEAWKTQPPSPPGEYNSIMDGAVWNEMKCEDGSKFFDRNEHDEIRLGVTGSLDW</sequence>
<feature type="compositionally biased region" description="Polar residues" evidence="1">
    <location>
        <begin position="78"/>
        <end position="90"/>
    </location>
</feature>
<evidence type="ECO:0000256" key="1">
    <source>
        <dbReference type="SAM" id="MobiDB-lite"/>
    </source>
</evidence>
<organism evidence="2 3">
    <name type="scientific">Cerrena zonata</name>
    <dbReference type="NCBI Taxonomy" id="2478898"/>
    <lineage>
        <taxon>Eukaryota</taxon>
        <taxon>Fungi</taxon>
        <taxon>Dikarya</taxon>
        <taxon>Basidiomycota</taxon>
        <taxon>Agaricomycotina</taxon>
        <taxon>Agaricomycetes</taxon>
        <taxon>Polyporales</taxon>
        <taxon>Cerrenaceae</taxon>
        <taxon>Cerrena</taxon>
    </lineage>
</organism>
<evidence type="ECO:0000313" key="3">
    <source>
        <dbReference type="Proteomes" id="UP001385951"/>
    </source>
</evidence>
<feature type="compositionally biased region" description="Pro residues" evidence="1">
    <location>
        <begin position="192"/>
        <end position="204"/>
    </location>
</feature>
<protein>
    <submittedName>
        <fullName evidence="2">Uncharacterized protein</fullName>
    </submittedName>
</protein>
<feature type="region of interest" description="Disordered" evidence="1">
    <location>
        <begin position="1"/>
        <end position="210"/>
    </location>
</feature>
<dbReference type="AlphaFoldDB" id="A0AAW0FU48"/>
<accession>A0AAW0FU48</accession>
<dbReference type="EMBL" id="JASBNA010000046">
    <property type="protein sequence ID" value="KAK7680817.1"/>
    <property type="molecule type" value="Genomic_DNA"/>
</dbReference>
<evidence type="ECO:0000313" key="2">
    <source>
        <dbReference type="EMBL" id="KAK7680817.1"/>
    </source>
</evidence>
<name>A0AAW0FU48_9APHY</name>
<dbReference type="Proteomes" id="UP001385951">
    <property type="component" value="Unassembled WGS sequence"/>
</dbReference>